<organism evidence="2 3">
    <name type="scientific">Geodermatophilus obscurus</name>
    <dbReference type="NCBI Taxonomy" id="1861"/>
    <lineage>
        <taxon>Bacteria</taxon>
        <taxon>Bacillati</taxon>
        <taxon>Actinomycetota</taxon>
        <taxon>Actinomycetes</taxon>
        <taxon>Geodermatophilales</taxon>
        <taxon>Geodermatophilaceae</taxon>
        <taxon>Geodermatophilus</taxon>
    </lineage>
</organism>
<proteinExistence type="predicted"/>
<dbReference type="RefSeq" id="WP_075013883.1">
    <property type="nucleotide sequence ID" value="NZ_FOWE01000005.1"/>
</dbReference>
<name>A0A1I5FT62_9ACTN</name>
<protein>
    <recommendedName>
        <fullName evidence="4">DUF2795 domain-containing protein</fullName>
    </recommendedName>
</protein>
<evidence type="ECO:0000256" key="1">
    <source>
        <dbReference type="SAM" id="MobiDB-lite"/>
    </source>
</evidence>
<reference evidence="3" key="1">
    <citation type="submission" date="2016-10" db="EMBL/GenBank/DDBJ databases">
        <authorList>
            <person name="Varghese N."/>
            <person name="Submissions S."/>
        </authorList>
    </citation>
    <scope>NUCLEOTIDE SEQUENCE [LARGE SCALE GENOMIC DNA]</scope>
    <source>
        <strain evidence="3">DSM 43161</strain>
    </source>
</reference>
<evidence type="ECO:0000313" key="2">
    <source>
        <dbReference type="EMBL" id="SFO26763.1"/>
    </source>
</evidence>
<feature type="compositionally biased region" description="Polar residues" evidence="1">
    <location>
        <begin position="1"/>
        <end position="12"/>
    </location>
</feature>
<dbReference type="InterPro" id="IPR021527">
    <property type="entry name" value="DUF2795"/>
</dbReference>
<gene>
    <name evidence="2" type="ORF">SAMN05660359_02377</name>
</gene>
<accession>A0A1I5FT62</accession>
<dbReference type="AlphaFoldDB" id="A0A1I5FT62"/>
<dbReference type="Pfam" id="PF11387">
    <property type="entry name" value="DUF2795"/>
    <property type="match status" value="1"/>
</dbReference>
<keyword evidence="3" id="KW-1185">Reference proteome</keyword>
<dbReference type="OrthoDB" id="5519961at2"/>
<sequence>MTDPHQSATSPGMGQGDVEHRAAIAEALGKEVWPADRETLVAKAQESNAPGRVLADLRRLPEGQRFENVQEVARALGIGTEQHRF</sequence>
<evidence type="ECO:0000313" key="3">
    <source>
        <dbReference type="Proteomes" id="UP000183642"/>
    </source>
</evidence>
<evidence type="ECO:0008006" key="4">
    <source>
        <dbReference type="Google" id="ProtNLM"/>
    </source>
</evidence>
<dbReference type="Proteomes" id="UP000183642">
    <property type="component" value="Unassembled WGS sequence"/>
</dbReference>
<feature type="region of interest" description="Disordered" evidence="1">
    <location>
        <begin position="1"/>
        <end position="22"/>
    </location>
</feature>
<dbReference type="EMBL" id="FOWE01000005">
    <property type="protein sequence ID" value="SFO26763.1"/>
    <property type="molecule type" value="Genomic_DNA"/>
</dbReference>